<dbReference type="AlphaFoldDB" id="I6LCH2"/>
<sequence>MNSIEQLKDNRATLVTEMEAIRAELPSLEAALESDEVINNGRESHFRDEISSRKLKIDAINQRVFVLDQKLHRVEKLANRETLMAQYIADMAGWADDEVELKTKRQSLSKRLEEVRQQAQEEINSARQAETLAATAYAQAVAWGDAEGEKTANSDAQKAAKNLTAATEQYRRHQLIVTALEQELKTVDQHITEAQEKHKKLEQQALNLAMYTYEEKWNEAAQALLDVGGKLYAVQNLIGRDAVALLKLDIPEQGENYGSWKWRDLADRSSGHRTQDLLSI</sequence>
<name>I6LCH2_PSEVI</name>
<accession>I6LCH2</accession>
<feature type="coiled-coil region" evidence="1">
    <location>
        <begin position="98"/>
        <end position="132"/>
    </location>
</feature>
<proteinExistence type="predicted"/>
<dbReference type="EMBL" id="AY597275">
    <property type="protein sequence ID" value="AAT96078.1"/>
    <property type="molecule type" value="Genomic_DNA"/>
</dbReference>
<organism evidence="2">
    <name type="scientific">Pseudomonas viridiflava</name>
    <name type="common">Phytomonas viridiflava</name>
    <dbReference type="NCBI Taxonomy" id="33069"/>
    <lineage>
        <taxon>Bacteria</taxon>
        <taxon>Pseudomonadati</taxon>
        <taxon>Pseudomonadota</taxon>
        <taxon>Gammaproteobacteria</taxon>
        <taxon>Pseudomonadales</taxon>
        <taxon>Pseudomonadaceae</taxon>
        <taxon>Pseudomonas</taxon>
    </lineage>
</organism>
<feature type="coiled-coil region" evidence="1">
    <location>
        <begin position="163"/>
        <end position="204"/>
    </location>
</feature>
<evidence type="ECO:0008006" key="3">
    <source>
        <dbReference type="Google" id="ProtNLM"/>
    </source>
</evidence>
<protein>
    <recommendedName>
        <fullName evidence="3">Chromosome segregation SMC protein</fullName>
    </recommendedName>
</protein>
<evidence type="ECO:0000256" key="1">
    <source>
        <dbReference type="SAM" id="Coils"/>
    </source>
</evidence>
<evidence type="ECO:0000313" key="2">
    <source>
        <dbReference type="EMBL" id="AAT96078.1"/>
    </source>
</evidence>
<reference evidence="2" key="1">
    <citation type="journal article" date="2006" name="Proc. Natl. Acad. Sci. U.S.A.">
        <title>Presence/absence polymorphism for alternative pathogenicity islands in Pseudomonas viridiflava, a pathogen of Arabidopsis.</title>
        <authorList>
            <person name="Araki H."/>
            <person name="Tian D."/>
            <person name="Goss E.M."/>
            <person name="Jakob K."/>
            <person name="Halldorsdottir S.S."/>
            <person name="Kreitman M."/>
            <person name="Bergelson J."/>
        </authorList>
    </citation>
    <scope>NUCLEOTIDE SEQUENCE</scope>
    <source>
        <strain evidence="2">ME3.1b</strain>
    </source>
</reference>
<keyword evidence="1" id="KW-0175">Coiled coil</keyword>